<gene>
    <name evidence="1" type="ORF">Pcinc_034457</name>
</gene>
<keyword evidence="2" id="KW-1185">Reference proteome</keyword>
<dbReference type="EMBL" id="JAWQEG010005028">
    <property type="protein sequence ID" value="KAK3859433.1"/>
    <property type="molecule type" value="Genomic_DNA"/>
</dbReference>
<reference evidence="1" key="1">
    <citation type="submission" date="2023-10" db="EMBL/GenBank/DDBJ databases">
        <title>Genome assemblies of two species of porcelain crab, Petrolisthes cinctipes and Petrolisthes manimaculis (Anomura: Porcellanidae).</title>
        <authorList>
            <person name="Angst P."/>
        </authorList>
    </citation>
    <scope>NUCLEOTIDE SEQUENCE</scope>
    <source>
        <strain evidence="1">PB745_01</strain>
        <tissue evidence="1">Gill</tissue>
    </source>
</reference>
<proteinExistence type="predicted"/>
<protein>
    <submittedName>
        <fullName evidence="1">Uncharacterized protein</fullName>
    </submittedName>
</protein>
<dbReference type="InterPro" id="IPR032675">
    <property type="entry name" value="LRR_dom_sf"/>
</dbReference>
<dbReference type="Proteomes" id="UP001286313">
    <property type="component" value="Unassembled WGS sequence"/>
</dbReference>
<feature type="non-terminal residue" evidence="1">
    <location>
        <position position="1"/>
    </location>
</feature>
<evidence type="ECO:0000313" key="1">
    <source>
        <dbReference type="EMBL" id="KAK3859433.1"/>
    </source>
</evidence>
<accession>A0AAE1JZ57</accession>
<sequence length="119" mass="13334">GLALEGNDWTCECSLVWLGRWLRRWLRETLQIHTAMLKSAQQVHSLLREATCFDPRTEEHIPLLDLHSEDMGCQASALADSAPPFARSHAHARPPLSSCSCFSSWLHCVSCCWGPDSDS</sequence>
<comment type="caution">
    <text evidence="1">The sequence shown here is derived from an EMBL/GenBank/DDBJ whole genome shotgun (WGS) entry which is preliminary data.</text>
</comment>
<organism evidence="1 2">
    <name type="scientific">Petrolisthes cinctipes</name>
    <name type="common">Flat porcelain crab</name>
    <dbReference type="NCBI Taxonomy" id="88211"/>
    <lineage>
        <taxon>Eukaryota</taxon>
        <taxon>Metazoa</taxon>
        <taxon>Ecdysozoa</taxon>
        <taxon>Arthropoda</taxon>
        <taxon>Crustacea</taxon>
        <taxon>Multicrustacea</taxon>
        <taxon>Malacostraca</taxon>
        <taxon>Eumalacostraca</taxon>
        <taxon>Eucarida</taxon>
        <taxon>Decapoda</taxon>
        <taxon>Pleocyemata</taxon>
        <taxon>Anomura</taxon>
        <taxon>Galatheoidea</taxon>
        <taxon>Porcellanidae</taxon>
        <taxon>Petrolisthes</taxon>
    </lineage>
</organism>
<name>A0AAE1JZ57_PETCI</name>
<evidence type="ECO:0000313" key="2">
    <source>
        <dbReference type="Proteomes" id="UP001286313"/>
    </source>
</evidence>
<dbReference type="Gene3D" id="3.80.10.10">
    <property type="entry name" value="Ribonuclease Inhibitor"/>
    <property type="match status" value="1"/>
</dbReference>
<dbReference type="AlphaFoldDB" id="A0AAE1JZ57"/>